<proteinExistence type="predicted"/>
<dbReference type="EMBL" id="MU003693">
    <property type="protein sequence ID" value="KAF2816033.1"/>
    <property type="molecule type" value="Genomic_DNA"/>
</dbReference>
<name>A0A6A6Z5U2_9PEZI</name>
<dbReference type="Pfam" id="PF07985">
    <property type="entry name" value="SRR1"/>
    <property type="match status" value="1"/>
</dbReference>
<keyword evidence="3" id="KW-1185">Reference proteome</keyword>
<reference evidence="4" key="3">
    <citation type="submission" date="2025-04" db="UniProtKB">
        <authorList>
            <consortium name="RefSeq"/>
        </authorList>
    </citation>
    <scope>IDENTIFICATION</scope>
    <source>
        <strain evidence="4">CBS 304.34</strain>
    </source>
</reference>
<dbReference type="PANTHER" id="PTHR42080:SF1">
    <property type="entry name" value="SRR1-LIKE DOMAIN-CONTAINING PROTEIN"/>
    <property type="match status" value="1"/>
</dbReference>
<evidence type="ECO:0000259" key="1">
    <source>
        <dbReference type="Pfam" id="PF07985"/>
    </source>
</evidence>
<dbReference type="Proteomes" id="UP000504636">
    <property type="component" value="Unplaced"/>
</dbReference>
<dbReference type="OrthoDB" id="5318346at2759"/>
<protein>
    <recommendedName>
        <fullName evidence="1">SRR1-like domain-containing protein</fullName>
    </recommendedName>
</protein>
<feature type="domain" description="SRR1-like" evidence="1">
    <location>
        <begin position="47"/>
        <end position="184"/>
    </location>
</feature>
<sequence length="255" mass="29174">MDELIAPEECTSIIHLPALLEDLSAFKEEWLASPFSTRLSSLLLARSEGWGVDRAVLIGLGNMTPDARECDEDEDEYRLRHKGRLIQLMIFIEIVNILSTAQSARPIEMYASDPTFQHIDEALLGKLNIKIFKKGEELVTSSTFVYSPFAPWPAGVDAIRHSPELYLGVSWKGTTELYSLQSSYGFEMTDEQFAIMENFLQTRLMYSFPGLESFPDSQFEKCDPELVELALEGFWGAFRFYWPKPVLPARRKTRR</sequence>
<dbReference type="AlphaFoldDB" id="A0A6A6Z5U2"/>
<evidence type="ECO:0000313" key="3">
    <source>
        <dbReference type="Proteomes" id="UP000504636"/>
    </source>
</evidence>
<gene>
    <name evidence="2 4" type="ORF">BDZ99DRAFT_127408</name>
</gene>
<reference evidence="2 4" key="1">
    <citation type="journal article" date="2020" name="Stud. Mycol.">
        <title>101 Dothideomycetes genomes: a test case for predicting lifestyles and emergence of pathogens.</title>
        <authorList>
            <person name="Haridas S."/>
            <person name="Albert R."/>
            <person name="Binder M."/>
            <person name="Bloem J."/>
            <person name="Labutti K."/>
            <person name="Salamov A."/>
            <person name="Andreopoulos B."/>
            <person name="Baker S."/>
            <person name="Barry K."/>
            <person name="Bills G."/>
            <person name="Bluhm B."/>
            <person name="Cannon C."/>
            <person name="Castanera R."/>
            <person name="Culley D."/>
            <person name="Daum C."/>
            <person name="Ezra D."/>
            <person name="Gonzalez J."/>
            <person name="Henrissat B."/>
            <person name="Kuo A."/>
            <person name="Liang C."/>
            <person name="Lipzen A."/>
            <person name="Lutzoni F."/>
            <person name="Magnuson J."/>
            <person name="Mondo S."/>
            <person name="Nolan M."/>
            <person name="Ohm R."/>
            <person name="Pangilinan J."/>
            <person name="Park H.-J."/>
            <person name="Ramirez L."/>
            <person name="Alfaro M."/>
            <person name="Sun H."/>
            <person name="Tritt A."/>
            <person name="Yoshinaga Y."/>
            <person name="Zwiers L.-H."/>
            <person name="Turgeon B."/>
            <person name="Goodwin S."/>
            <person name="Spatafora J."/>
            <person name="Crous P."/>
            <person name="Grigoriev I."/>
        </authorList>
    </citation>
    <scope>NUCLEOTIDE SEQUENCE</scope>
    <source>
        <strain evidence="2 4">CBS 304.34</strain>
    </source>
</reference>
<organism evidence="2">
    <name type="scientific">Mytilinidion resinicola</name>
    <dbReference type="NCBI Taxonomy" id="574789"/>
    <lineage>
        <taxon>Eukaryota</taxon>
        <taxon>Fungi</taxon>
        <taxon>Dikarya</taxon>
        <taxon>Ascomycota</taxon>
        <taxon>Pezizomycotina</taxon>
        <taxon>Dothideomycetes</taxon>
        <taxon>Pleosporomycetidae</taxon>
        <taxon>Mytilinidiales</taxon>
        <taxon>Mytilinidiaceae</taxon>
        <taxon>Mytilinidion</taxon>
    </lineage>
</organism>
<accession>A0A6A6Z5U2</accession>
<dbReference type="RefSeq" id="XP_033582997.1">
    <property type="nucleotide sequence ID" value="XM_033712584.1"/>
</dbReference>
<evidence type="ECO:0000313" key="2">
    <source>
        <dbReference type="EMBL" id="KAF2816033.1"/>
    </source>
</evidence>
<dbReference type="PANTHER" id="PTHR42080">
    <property type="entry name" value="SRR1 DOMAIN-CONTAINING PROTEIN"/>
    <property type="match status" value="1"/>
</dbReference>
<reference evidence="4" key="2">
    <citation type="submission" date="2020-04" db="EMBL/GenBank/DDBJ databases">
        <authorList>
            <consortium name="NCBI Genome Project"/>
        </authorList>
    </citation>
    <scope>NUCLEOTIDE SEQUENCE</scope>
    <source>
        <strain evidence="4">CBS 304.34</strain>
    </source>
</reference>
<dbReference type="InterPro" id="IPR012942">
    <property type="entry name" value="SRR1-like"/>
</dbReference>
<dbReference type="GeneID" id="54453477"/>
<evidence type="ECO:0000313" key="4">
    <source>
        <dbReference type="RefSeq" id="XP_033582997.1"/>
    </source>
</evidence>